<evidence type="ECO:0000256" key="1">
    <source>
        <dbReference type="ARBA" id="ARBA00022490"/>
    </source>
</evidence>
<feature type="region of interest" description="Disordered" evidence="4">
    <location>
        <begin position="133"/>
        <end position="152"/>
    </location>
</feature>
<sequence>MAHKPVNINIKNKRAYFEFEILEKFVAGIQLVGTEIKSIRNSKASIVEAFCRFAKDELYVVNMNISEYDFGNINNHAARRDRKLLLNRKELEKLQKKIKESGLTIVPLKLFISEKGIAKLEIGLAKGKKLHDKRETLKQKDASRDMDRAMKF</sequence>
<dbReference type="GO" id="GO:0005829">
    <property type="term" value="C:cytosol"/>
    <property type="evidence" value="ECO:0007669"/>
    <property type="project" value="TreeGrafter"/>
</dbReference>
<dbReference type="InterPro" id="IPR020081">
    <property type="entry name" value="SsrA-bd_prot_CS"/>
</dbReference>
<comment type="function">
    <text evidence="3">Required for rescue of stalled ribosomes mediated by trans-translation. Binds to transfer-messenger RNA (tmRNA), required for stable association of tmRNA with ribosomes. tmRNA and SmpB together mimic tRNA shape, replacing the anticodon stem-loop with SmpB. tmRNA is encoded by the ssrA gene; the 2 termini fold to resemble tRNA(Ala) and it encodes a 'tag peptide', a short internal open reading frame. During trans-translation Ala-aminoacylated tmRNA acts like a tRNA, entering the A-site of stalled ribosomes, displacing the stalled mRNA. The ribosome then switches to translate the ORF on the tmRNA; the nascent peptide is terminated with the 'tag peptide' encoded by the tmRNA and targeted for degradation. The ribosome is freed to recommence translation, which seems to be the essential function of trans-translation.</text>
</comment>
<keyword evidence="2 3" id="KW-0694">RNA-binding</keyword>
<dbReference type="SUPFAM" id="SSF74982">
    <property type="entry name" value="Small protein B (SmpB)"/>
    <property type="match status" value="1"/>
</dbReference>
<dbReference type="Pfam" id="PF01668">
    <property type="entry name" value="SmpB"/>
    <property type="match status" value="1"/>
</dbReference>
<proteinExistence type="inferred from homology"/>
<evidence type="ECO:0000313" key="5">
    <source>
        <dbReference type="EMBL" id="RKD86434.1"/>
    </source>
</evidence>
<dbReference type="NCBIfam" id="TIGR00086">
    <property type="entry name" value="smpB"/>
    <property type="match status" value="1"/>
</dbReference>
<protein>
    <recommendedName>
        <fullName evidence="3">SsrA-binding protein</fullName>
    </recommendedName>
    <alternativeName>
        <fullName evidence="3">Small protein B</fullName>
    </alternativeName>
</protein>
<dbReference type="InterPro" id="IPR000037">
    <property type="entry name" value="SsrA-bd_prot"/>
</dbReference>
<dbReference type="Proteomes" id="UP000283387">
    <property type="component" value="Unassembled WGS sequence"/>
</dbReference>
<dbReference type="RefSeq" id="WP_120275132.1">
    <property type="nucleotide sequence ID" value="NZ_RAPN01000004.1"/>
</dbReference>
<dbReference type="PANTHER" id="PTHR30308:SF2">
    <property type="entry name" value="SSRA-BINDING PROTEIN"/>
    <property type="match status" value="1"/>
</dbReference>
<comment type="similarity">
    <text evidence="3">Belongs to the SmpB family.</text>
</comment>
<dbReference type="GO" id="GO:0003723">
    <property type="term" value="F:RNA binding"/>
    <property type="evidence" value="ECO:0007669"/>
    <property type="project" value="UniProtKB-UniRule"/>
</dbReference>
<gene>
    <name evidence="3" type="primary">smpB</name>
    <name evidence="5" type="ORF">BC643_4127</name>
</gene>
<reference evidence="5 6" key="1">
    <citation type="submission" date="2018-09" db="EMBL/GenBank/DDBJ databases">
        <title>Genomic Encyclopedia of Archaeal and Bacterial Type Strains, Phase II (KMG-II): from individual species to whole genera.</title>
        <authorList>
            <person name="Goeker M."/>
        </authorList>
    </citation>
    <scope>NUCLEOTIDE SEQUENCE [LARGE SCALE GENOMIC DNA]</scope>
    <source>
        <strain evidence="5 6">DSM 27148</strain>
    </source>
</reference>
<dbReference type="GO" id="GO:0070929">
    <property type="term" value="P:trans-translation"/>
    <property type="evidence" value="ECO:0007669"/>
    <property type="project" value="UniProtKB-UniRule"/>
</dbReference>
<keyword evidence="6" id="KW-1185">Reference proteome</keyword>
<dbReference type="NCBIfam" id="NF003843">
    <property type="entry name" value="PRK05422.1"/>
    <property type="match status" value="1"/>
</dbReference>
<keyword evidence="1 3" id="KW-0963">Cytoplasm</keyword>
<dbReference type="Gene3D" id="2.40.280.10">
    <property type="match status" value="1"/>
</dbReference>
<dbReference type="PANTHER" id="PTHR30308">
    <property type="entry name" value="TMRNA-BINDING COMPONENT OF TRANS-TRANSLATION TAGGING COMPLEX"/>
    <property type="match status" value="1"/>
</dbReference>
<comment type="subcellular location">
    <subcellularLocation>
        <location evidence="3">Cytoplasm</location>
    </subcellularLocation>
    <text evidence="3">The tmRNA-SmpB complex associates with stalled 70S ribosomes.</text>
</comment>
<dbReference type="AlphaFoldDB" id="A0A419VWA4"/>
<name>A0A419VWA4_9BACT</name>
<accession>A0A419VWA4</accession>
<evidence type="ECO:0000256" key="4">
    <source>
        <dbReference type="SAM" id="MobiDB-lite"/>
    </source>
</evidence>
<evidence type="ECO:0000313" key="6">
    <source>
        <dbReference type="Proteomes" id="UP000283387"/>
    </source>
</evidence>
<evidence type="ECO:0000256" key="3">
    <source>
        <dbReference type="HAMAP-Rule" id="MF_00023"/>
    </source>
</evidence>
<dbReference type="HAMAP" id="MF_00023">
    <property type="entry name" value="SmpB"/>
    <property type="match status" value="1"/>
</dbReference>
<dbReference type="GO" id="GO:0070930">
    <property type="term" value="P:trans-translation-dependent protein tagging"/>
    <property type="evidence" value="ECO:0007669"/>
    <property type="project" value="TreeGrafter"/>
</dbReference>
<organism evidence="5 6">
    <name type="scientific">Mangrovibacterium diazotrophicum</name>
    <dbReference type="NCBI Taxonomy" id="1261403"/>
    <lineage>
        <taxon>Bacteria</taxon>
        <taxon>Pseudomonadati</taxon>
        <taxon>Bacteroidota</taxon>
        <taxon>Bacteroidia</taxon>
        <taxon>Marinilabiliales</taxon>
        <taxon>Prolixibacteraceae</taxon>
        <taxon>Mangrovibacterium</taxon>
    </lineage>
</organism>
<dbReference type="InterPro" id="IPR023620">
    <property type="entry name" value="SmpB"/>
</dbReference>
<evidence type="ECO:0000256" key="2">
    <source>
        <dbReference type="ARBA" id="ARBA00022884"/>
    </source>
</evidence>
<dbReference type="EMBL" id="RAPN01000004">
    <property type="protein sequence ID" value="RKD86434.1"/>
    <property type="molecule type" value="Genomic_DNA"/>
</dbReference>
<dbReference type="OrthoDB" id="9805462at2"/>
<dbReference type="PROSITE" id="PS01317">
    <property type="entry name" value="SSRP"/>
    <property type="match status" value="1"/>
</dbReference>
<comment type="caution">
    <text evidence="5">The sequence shown here is derived from an EMBL/GenBank/DDBJ whole genome shotgun (WGS) entry which is preliminary data.</text>
</comment>